<name>C9MMG7_9BACT</name>
<reference evidence="1 2" key="1">
    <citation type="submission" date="2009-09" db="EMBL/GenBank/DDBJ databases">
        <authorList>
            <person name="Weinstock G."/>
            <person name="Sodergren E."/>
            <person name="Clifton S."/>
            <person name="Fulton L."/>
            <person name="Fulton B."/>
            <person name="Courtney L."/>
            <person name="Fronick C."/>
            <person name="Harrison M."/>
            <person name="Strong C."/>
            <person name="Farmer C."/>
            <person name="Delahaunty K."/>
            <person name="Markovic C."/>
            <person name="Hall O."/>
            <person name="Minx P."/>
            <person name="Tomlinson C."/>
            <person name="Mitreva M."/>
            <person name="Nelson J."/>
            <person name="Hou S."/>
            <person name="Wollam A."/>
            <person name="Pepin K.H."/>
            <person name="Johnson M."/>
            <person name="Bhonagiri V."/>
            <person name="Nash W.E."/>
            <person name="Warren W."/>
            <person name="Chinwalla A."/>
            <person name="Mardis E.R."/>
            <person name="Wilson R.K."/>
        </authorList>
    </citation>
    <scope>NUCLEOTIDE SEQUENCE [LARGE SCALE GENOMIC DNA]</scope>
    <source>
        <strain evidence="1 2">F0319</strain>
    </source>
</reference>
<protein>
    <submittedName>
        <fullName evidence="1">Uncharacterized protein</fullName>
    </submittedName>
</protein>
<dbReference type="HOGENOM" id="CLU_196781_0_0_10"/>
<gene>
    <name evidence="1" type="ORF">HMPREF0973_00797</name>
</gene>
<sequence length="54" mass="5803">MMLQTTNFNQANVCALHNKGVSCAIALDSLTSKNEKKIANNLVVPNICILSLSL</sequence>
<dbReference type="EMBL" id="ACVA01000016">
    <property type="protein sequence ID" value="EEX19352.1"/>
    <property type="molecule type" value="Genomic_DNA"/>
</dbReference>
<dbReference type="Proteomes" id="UP000003327">
    <property type="component" value="Unassembled WGS sequence"/>
</dbReference>
<dbReference type="STRING" id="649761.HMPREF0973_00797"/>
<evidence type="ECO:0000313" key="2">
    <source>
        <dbReference type="Proteomes" id="UP000003327"/>
    </source>
</evidence>
<comment type="caution">
    <text evidence="1">The sequence shown here is derived from an EMBL/GenBank/DDBJ whole genome shotgun (WGS) entry which is preliminary data.</text>
</comment>
<dbReference type="AlphaFoldDB" id="C9MMG7"/>
<accession>C9MMG7</accession>
<organism evidence="1 2">
    <name type="scientific">Prevotella veroralis F0319</name>
    <dbReference type="NCBI Taxonomy" id="649761"/>
    <lineage>
        <taxon>Bacteria</taxon>
        <taxon>Pseudomonadati</taxon>
        <taxon>Bacteroidota</taxon>
        <taxon>Bacteroidia</taxon>
        <taxon>Bacteroidales</taxon>
        <taxon>Prevotellaceae</taxon>
        <taxon>Prevotella</taxon>
    </lineage>
</organism>
<keyword evidence="2" id="KW-1185">Reference proteome</keyword>
<proteinExistence type="predicted"/>
<evidence type="ECO:0000313" key="1">
    <source>
        <dbReference type="EMBL" id="EEX19352.1"/>
    </source>
</evidence>